<dbReference type="SUPFAM" id="SSF53474">
    <property type="entry name" value="alpha/beta-Hydrolases"/>
    <property type="match status" value="1"/>
</dbReference>
<dbReference type="PANTHER" id="PTHR48081:SF33">
    <property type="entry name" value="KYNURENINE FORMAMIDASE"/>
    <property type="match status" value="1"/>
</dbReference>
<dbReference type="PANTHER" id="PTHR48081">
    <property type="entry name" value="AB HYDROLASE SUPERFAMILY PROTEIN C4A8.06C"/>
    <property type="match status" value="1"/>
</dbReference>
<organism evidence="3 4">
    <name type="scientific">Roseococcus suduntuyensis</name>
    <dbReference type="NCBI Taxonomy" id="455361"/>
    <lineage>
        <taxon>Bacteria</taxon>
        <taxon>Pseudomonadati</taxon>
        <taxon>Pseudomonadota</taxon>
        <taxon>Alphaproteobacteria</taxon>
        <taxon>Acetobacterales</taxon>
        <taxon>Roseomonadaceae</taxon>
        <taxon>Roseococcus</taxon>
    </lineage>
</organism>
<dbReference type="Proteomes" id="UP000553193">
    <property type="component" value="Unassembled WGS sequence"/>
</dbReference>
<dbReference type="Gene3D" id="3.40.50.1820">
    <property type="entry name" value="alpha/beta hydrolase"/>
    <property type="match status" value="1"/>
</dbReference>
<sequence>MPRQRLDLYLPEHDTPNAPALLFLHGGAWVSGSRADYGFVGVTLARRGIVVAIADYRLWPKVAHPGFVEDAALAARWVATRHGGVTVMGHSAGAFLAACIALDPRWGVREQMRGFIGISGPYDFGAHEVTPPAIFAGLERIQAAPVPLEGAPPLLLLHGARDTTVGPYHSEILAERARQAGVPVRHVVWPRLSHIDIMAGFTPAARWLRMGEPAVVDEIAAFLGLAEAADSRLR</sequence>
<dbReference type="InterPro" id="IPR029058">
    <property type="entry name" value="AB_hydrolase_fold"/>
</dbReference>
<comment type="caution">
    <text evidence="3">The sequence shown here is derived from an EMBL/GenBank/DDBJ whole genome shotgun (WGS) entry which is preliminary data.</text>
</comment>
<dbReference type="InterPro" id="IPR050300">
    <property type="entry name" value="GDXG_lipolytic_enzyme"/>
</dbReference>
<gene>
    <name evidence="3" type="ORF">GGQ83_001588</name>
</gene>
<name>A0A840AAF5_9PROT</name>
<evidence type="ECO:0000313" key="4">
    <source>
        <dbReference type="Proteomes" id="UP000553193"/>
    </source>
</evidence>
<keyword evidence="4" id="KW-1185">Reference proteome</keyword>
<evidence type="ECO:0000313" key="3">
    <source>
        <dbReference type="EMBL" id="MBB3898151.1"/>
    </source>
</evidence>
<proteinExistence type="predicted"/>
<dbReference type="EMBL" id="JACIDJ010000002">
    <property type="protein sequence ID" value="MBB3898151.1"/>
    <property type="molecule type" value="Genomic_DNA"/>
</dbReference>
<protein>
    <submittedName>
        <fullName evidence="3">Acetyl esterase/lipase</fullName>
    </submittedName>
</protein>
<dbReference type="AlphaFoldDB" id="A0A840AAF5"/>
<dbReference type="InterPro" id="IPR049492">
    <property type="entry name" value="BD-FAE-like_dom"/>
</dbReference>
<accession>A0A840AAF5</accession>
<dbReference type="RefSeq" id="WP_184383240.1">
    <property type="nucleotide sequence ID" value="NZ_JACIDJ010000002.1"/>
</dbReference>
<reference evidence="3 4" key="1">
    <citation type="submission" date="2020-08" db="EMBL/GenBank/DDBJ databases">
        <title>Genomic Encyclopedia of Type Strains, Phase IV (KMG-IV): sequencing the most valuable type-strain genomes for metagenomic binning, comparative biology and taxonomic classification.</title>
        <authorList>
            <person name="Goeker M."/>
        </authorList>
    </citation>
    <scope>NUCLEOTIDE SEQUENCE [LARGE SCALE GENOMIC DNA]</scope>
    <source>
        <strain evidence="3 4">DSM 19979</strain>
    </source>
</reference>
<dbReference type="GO" id="GO:0016787">
    <property type="term" value="F:hydrolase activity"/>
    <property type="evidence" value="ECO:0007669"/>
    <property type="project" value="UniProtKB-KW"/>
</dbReference>
<evidence type="ECO:0000259" key="2">
    <source>
        <dbReference type="Pfam" id="PF20434"/>
    </source>
</evidence>
<keyword evidence="1" id="KW-0378">Hydrolase</keyword>
<evidence type="ECO:0000256" key="1">
    <source>
        <dbReference type="ARBA" id="ARBA00022801"/>
    </source>
</evidence>
<feature type="domain" description="BD-FAE-like" evidence="2">
    <location>
        <begin position="6"/>
        <end position="102"/>
    </location>
</feature>
<dbReference type="Pfam" id="PF20434">
    <property type="entry name" value="BD-FAE"/>
    <property type="match status" value="1"/>
</dbReference>